<evidence type="ECO:0000313" key="2">
    <source>
        <dbReference type="EMBL" id="KAA6303398.1"/>
    </source>
</evidence>
<gene>
    <name evidence="1" type="ORF">EZS26_000409</name>
    <name evidence="2" type="ORF">EZS26_000558</name>
</gene>
<dbReference type="EMBL" id="SNRX01000002">
    <property type="protein sequence ID" value="KAA6303398.1"/>
    <property type="molecule type" value="Genomic_DNA"/>
</dbReference>
<dbReference type="Proteomes" id="UP000324575">
    <property type="component" value="Unassembled WGS sequence"/>
</dbReference>
<evidence type="ECO:0000313" key="3">
    <source>
        <dbReference type="Proteomes" id="UP000324575"/>
    </source>
</evidence>
<name>A0A5M8P430_9BACT</name>
<dbReference type="EMBL" id="SNRX01000002">
    <property type="protein sequence ID" value="KAA6303249.1"/>
    <property type="molecule type" value="Genomic_DNA"/>
</dbReference>
<dbReference type="AlphaFoldDB" id="A0A5M8P430"/>
<organism evidence="1 3">
    <name type="scientific">Candidatus Ordinivivax streblomastigis</name>
    <dbReference type="NCBI Taxonomy" id="2540710"/>
    <lineage>
        <taxon>Bacteria</taxon>
        <taxon>Pseudomonadati</taxon>
        <taxon>Bacteroidota</taxon>
        <taxon>Bacteroidia</taxon>
        <taxon>Bacteroidales</taxon>
        <taxon>Candidatus Ordinivivax</taxon>
    </lineage>
</organism>
<proteinExistence type="predicted"/>
<evidence type="ECO:0000313" key="1">
    <source>
        <dbReference type="EMBL" id="KAA6303249.1"/>
    </source>
</evidence>
<comment type="caution">
    <text evidence="1">The sequence shown here is derived from an EMBL/GenBank/DDBJ whole genome shotgun (WGS) entry which is preliminary data.</text>
</comment>
<sequence length="33" mass="3856">MKENNRPANVKLVRLNDADDETRIMYFDLMATA</sequence>
<protein>
    <submittedName>
        <fullName evidence="1">Uncharacterized protein</fullName>
    </submittedName>
</protein>
<reference evidence="1 3" key="1">
    <citation type="submission" date="2019-03" db="EMBL/GenBank/DDBJ databases">
        <title>Single cell metagenomics reveals metabolic interactions within the superorganism composed of flagellate Streblomastix strix and complex community of Bacteroidetes bacteria on its surface.</title>
        <authorList>
            <person name="Treitli S.C."/>
            <person name="Kolisko M."/>
            <person name="Husnik F."/>
            <person name="Keeling P."/>
            <person name="Hampl V."/>
        </authorList>
    </citation>
    <scope>NUCLEOTIDE SEQUENCE [LARGE SCALE GENOMIC DNA]</scope>
    <source>
        <strain evidence="1">St1</strain>
    </source>
</reference>
<accession>A0A5M8P430</accession>